<gene>
    <name evidence="1" type="ORF">FA13DRAFT_590886</name>
</gene>
<name>A0A4Y7SCF4_COPMI</name>
<dbReference type="Proteomes" id="UP000298030">
    <property type="component" value="Unassembled WGS sequence"/>
</dbReference>
<comment type="caution">
    <text evidence="1">The sequence shown here is derived from an EMBL/GenBank/DDBJ whole genome shotgun (WGS) entry which is preliminary data.</text>
</comment>
<dbReference type="AlphaFoldDB" id="A0A4Y7SCF4"/>
<dbReference type="EMBL" id="QPFP01000244">
    <property type="protein sequence ID" value="TEB18555.1"/>
    <property type="molecule type" value="Genomic_DNA"/>
</dbReference>
<accession>A0A4Y7SCF4</accession>
<keyword evidence="2" id="KW-1185">Reference proteome</keyword>
<sequence>MPLCRAILQCLGVSFRVMRHMPQVTPGIVKIHALLCTLFLVPCGGMRCLPNHEPPSRPLASHFLFRSLPRRGDGRGFTLTLSENVAGNVSPMPLLAPVCLAPRVTHLTFSRRRTVTEICDSNGTVCITPCPAFSSIFFPH</sequence>
<organism evidence="1 2">
    <name type="scientific">Coprinellus micaceus</name>
    <name type="common">Glistening ink-cap mushroom</name>
    <name type="synonym">Coprinus micaceus</name>
    <dbReference type="NCBI Taxonomy" id="71717"/>
    <lineage>
        <taxon>Eukaryota</taxon>
        <taxon>Fungi</taxon>
        <taxon>Dikarya</taxon>
        <taxon>Basidiomycota</taxon>
        <taxon>Agaricomycotina</taxon>
        <taxon>Agaricomycetes</taxon>
        <taxon>Agaricomycetidae</taxon>
        <taxon>Agaricales</taxon>
        <taxon>Agaricineae</taxon>
        <taxon>Psathyrellaceae</taxon>
        <taxon>Coprinellus</taxon>
    </lineage>
</organism>
<protein>
    <submittedName>
        <fullName evidence="1">Uncharacterized protein</fullName>
    </submittedName>
</protein>
<proteinExistence type="predicted"/>
<reference evidence="1 2" key="1">
    <citation type="journal article" date="2019" name="Nat. Ecol. Evol.">
        <title>Megaphylogeny resolves global patterns of mushroom evolution.</title>
        <authorList>
            <person name="Varga T."/>
            <person name="Krizsan K."/>
            <person name="Foldi C."/>
            <person name="Dima B."/>
            <person name="Sanchez-Garcia M."/>
            <person name="Sanchez-Ramirez S."/>
            <person name="Szollosi G.J."/>
            <person name="Szarkandi J.G."/>
            <person name="Papp V."/>
            <person name="Albert L."/>
            <person name="Andreopoulos W."/>
            <person name="Angelini C."/>
            <person name="Antonin V."/>
            <person name="Barry K.W."/>
            <person name="Bougher N.L."/>
            <person name="Buchanan P."/>
            <person name="Buyck B."/>
            <person name="Bense V."/>
            <person name="Catcheside P."/>
            <person name="Chovatia M."/>
            <person name="Cooper J."/>
            <person name="Damon W."/>
            <person name="Desjardin D."/>
            <person name="Finy P."/>
            <person name="Geml J."/>
            <person name="Haridas S."/>
            <person name="Hughes K."/>
            <person name="Justo A."/>
            <person name="Karasinski D."/>
            <person name="Kautmanova I."/>
            <person name="Kiss B."/>
            <person name="Kocsube S."/>
            <person name="Kotiranta H."/>
            <person name="LaButti K.M."/>
            <person name="Lechner B.E."/>
            <person name="Liimatainen K."/>
            <person name="Lipzen A."/>
            <person name="Lukacs Z."/>
            <person name="Mihaltcheva S."/>
            <person name="Morgado L.N."/>
            <person name="Niskanen T."/>
            <person name="Noordeloos M.E."/>
            <person name="Ohm R.A."/>
            <person name="Ortiz-Santana B."/>
            <person name="Ovrebo C."/>
            <person name="Racz N."/>
            <person name="Riley R."/>
            <person name="Savchenko A."/>
            <person name="Shiryaev A."/>
            <person name="Soop K."/>
            <person name="Spirin V."/>
            <person name="Szebenyi C."/>
            <person name="Tomsovsky M."/>
            <person name="Tulloss R.E."/>
            <person name="Uehling J."/>
            <person name="Grigoriev I.V."/>
            <person name="Vagvolgyi C."/>
            <person name="Papp T."/>
            <person name="Martin F.M."/>
            <person name="Miettinen O."/>
            <person name="Hibbett D.S."/>
            <person name="Nagy L.G."/>
        </authorList>
    </citation>
    <scope>NUCLEOTIDE SEQUENCE [LARGE SCALE GENOMIC DNA]</scope>
    <source>
        <strain evidence="1 2">FP101781</strain>
    </source>
</reference>
<evidence type="ECO:0000313" key="1">
    <source>
        <dbReference type="EMBL" id="TEB18555.1"/>
    </source>
</evidence>
<evidence type="ECO:0000313" key="2">
    <source>
        <dbReference type="Proteomes" id="UP000298030"/>
    </source>
</evidence>